<protein>
    <submittedName>
        <fullName evidence="6">TetR/AcrR family transcriptional regulator</fullName>
    </submittedName>
</protein>
<evidence type="ECO:0000256" key="3">
    <source>
        <dbReference type="ARBA" id="ARBA00023163"/>
    </source>
</evidence>
<evidence type="ECO:0000313" key="7">
    <source>
        <dbReference type="Proteomes" id="UP001597368"/>
    </source>
</evidence>
<dbReference type="InterPro" id="IPR036271">
    <property type="entry name" value="Tet_transcr_reg_TetR-rel_C_sf"/>
</dbReference>
<evidence type="ECO:0000313" key="6">
    <source>
        <dbReference type="EMBL" id="MFD1933127.1"/>
    </source>
</evidence>
<dbReference type="InterPro" id="IPR001647">
    <property type="entry name" value="HTH_TetR"/>
</dbReference>
<dbReference type="PANTHER" id="PTHR47506:SF1">
    <property type="entry name" value="HTH-TYPE TRANSCRIPTIONAL REGULATOR YJDC"/>
    <property type="match status" value="1"/>
</dbReference>
<gene>
    <name evidence="6" type="ORF">ACFSKW_16760</name>
</gene>
<proteinExistence type="predicted"/>
<keyword evidence="7" id="KW-1185">Reference proteome</keyword>
<dbReference type="PROSITE" id="PS50977">
    <property type="entry name" value="HTH_TETR_2"/>
    <property type="match status" value="1"/>
</dbReference>
<dbReference type="PANTHER" id="PTHR47506">
    <property type="entry name" value="TRANSCRIPTIONAL REGULATORY PROTEIN"/>
    <property type="match status" value="1"/>
</dbReference>
<name>A0ABW4SV17_9ACTN</name>
<dbReference type="InterPro" id="IPR009057">
    <property type="entry name" value="Homeodomain-like_sf"/>
</dbReference>
<evidence type="ECO:0000256" key="2">
    <source>
        <dbReference type="ARBA" id="ARBA00023125"/>
    </source>
</evidence>
<reference evidence="7" key="1">
    <citation type="journal article" date="2019" name="Int. J. Syst. Evol. Microbiol.">
        <title>The Global Catalogue of Microorganisms (GCM) 10K type strain sequencing project: providing services to taxonomists for standard genome sequencing and annotation.</title>
        <authorList>
            <consortium name="The Broad Institute Genomics Platform"/>
            <consortium name="The Broad Institute Genome Sequencing Center for Infectious Disease"/>
            <person name="Wu L."/>
            <person name="Ma J."/>
        </authorList>
    </citation>
    <scope>NUCLEOTIDE SEQUENCE [LARGE SCALE GENOMIC DNA]</scope>
    <source>
        <strain evidence="7">ICMP 6774ER</strain>
    </source>
</reference>
<evidence type="ECO:0000256" key="4">
    <source>
        <dbReference type="PROSITE-ProRule" id="PRU00335"/>
    </source>
</evidence>
<dbReference type="EMBL" id="JBHUFV010000024">
    <property type="protein sequence ID" value="MFD1933127.1"/>
    <property type="molecule type" value="Genomic_DNA"/>
</dbReference>
<feature type="DNA-binding region" description="H-T-H motif" evidence="4">
    <location>
        <begin position="29"/>
        <end position="48"/>
    </location>
</feature>
<organism evidence="6 7">
    <name type="scientific">Nonomuraea mangrovi</name>
    <dbReference type="NCBI Taxonomy" id="2316207"/>
    <lineage>
        <taxon>Bacteria</taxon>
        <taxon>Bacillati</taxon>
        <taxon>Actinomycetota</taxon>
        <taxon>Actinomycetes</taxon>
        <taxon>Streptosporangiales</taxon>
        <taxon>Streptosporangiaceae</taxon>
        <taxon>Nonomuraea</taxon>
    </lineage>
</organism>
<evidence type="ECO:0000259" key="5">
    <source>
        <dbReference type="PROSITE" id="PS50977"/>
    </source>
</evidence>
<dbReference type="RefSeq" id="WP_379573172.1">
    <property type="nucleotide sequence ID" value="NZ_JBHUFV010000024.1"/>
</dbReference>
<dbReference type="Gene3D" id="1.10.357.10">
    <property type="entry name" value="Tetracycline Repressor, domain 2"/>
    <property type="match status" value="1"/>
</dbReference>
<dbReference type="Proteomes" id="UP001597368">
    <property type="component" value="Unassembled WGS sequence"/>
</dbReference>
<accession>A0ABW4SV17</accession>
<feature type="domain" description="HTH tetR-type" evidence="5">
    <location>
        <begin position="7"/>
        <end position="66"/>
    </location>
</feature>
<keyword evidence="2 4" id="KW-0238">DNA-binding</keyword>
<comment type="caution">
    <text evidence="6">The sequence shown here is derived from an EMBL/GenBank/DDBJ whole genome shotgun (WGS) entry which is preliminary data.</text>
</comment>
<dbReference type="SUPFAM" id="SSF46689">
    <property type="entry name" value="Homeodomain-like"/>
    <property type="match status" value="1"/>
</dbReference>
<keyword evidence="3" id="KW-0804">Transcription</keyword>
<dbReference type="Pfam" id="PF00440">
    <property type="entry name" value="TetR_N"/>
    <property type="match status" value="1"/>
</dbReference>
<keyword evidence="1" id="KW-0805">Transcription regulation</keyword>
<dbReference type="PRINTS" id="PR00455">
    <property type="entry name" value="HTHTETR"/>
</dbReference>
<dbReference type="SUPFAM" id="SSF48498">
    <property type="entry name" value="Tetracyclin repressor-like, C-terminal domain"/>
    <property type="match status" value="1"/>
</dbReference>
<evidence type="ECO:0000256" key="1">
    <source>
        <dbReference type="ARBA" id="ARBA00023015"/>
    </source>
</evidence>
<sequence length="206" mass="22603">MSTRATPGPRERLLDAARELTYSHGMGVGVDTLLKAANVARRSLYDHFGGKDGLIAEVLRRTTAEDEALYMEIMQAAGEDPRDRLLAVFDNLAQVIAEPDFCGCRYQAADLALTDPDHPAHAITHDYRVRLHRLFEHELVKLGHPQPAHAAAQYLLLIAGTLATGATQADEHPAALARELAEQILDLRHHAAPVTPDGGAQRRSRR</sequence>